<keyword evidence="8 13" id="KW-0472">Membrane</keyword>
<dbReference type="KEGG" id="vaq:FIV01_02355"/>
<evidence type="ECO:0000256" key="4">
    <source>
        <dbReference type="ARBA" id="ARBA00022519"/>
    </source>
</evidence>
<evidence type="ECO:0000313" key="18">
    <source>
        <dbReference type="Proteomes" id="UP000326936"/>
    </source>
</evidence>
<keyword evidence="3 13" id="KW-1003">Cell membrane</keyword>
<comment type="subcellular location">
    <subcellularLocation>
        <location evidence="1">Cell inner membrane</location>
        <topology evidence="1">Single-pass type II membrane protein</topology>
    </subcellularLocation>
</comment>
<evidence type="ECO:0000256" key="2">
    <source>
        <dbReference type="ARBA" id="ARBA00005837"/>
    </source>
</evidence>
<dbReference type="AlphaFoldDB" id="A0A5P9CGG5"/>
<evidence type="ECO:0000313" key="17">
    <source>
        <dbReference type="EMBL" id="QFT25286.1"/>
    </source>
</evidence>
<dbReference type="Gene3D" id="1.10.10.880">
    <property type="entry name" value="Anti sigma-E protein RseA, N-terminal domain"/>
    <property type="match status" value="1"/>
</dbReference>
<accession>A0A5P9CGG5</accession>
<dbReference type="GO" id="GO:0016989">
    <property type="term" value="F:sigma factor antagonist activity"/>
    <property type="evidence" value="ECO:0007669"/>
    <property type="project" value="InterPro"/>
</dbReference>
<dbReference type="InterPro" id="IPR036147">
    <property type="entry name" value="Anti-sigma_E_RseA_N_sf"/>
</dbReference>
<evidence type="ECO:0000256" key="14">
    <source>
        <dbReference type="SAM" id="MobiDB-lite"/>
    </source>
</evidence>
<dbReference type="InterPro" id="IPR005573">
    <property type="entry name" value="Anti-sigma_E_RseA_C"/>
</dbReference>
<keyword evidence="6" id="KW-0735">Signal-anchor</keyword>
<protein>
    <recommendedName>
        <fullName evidence="9 13">Anti-sigma-E factor RseA</fullName>
    </recommendedName>
    <alternativeName>
        <fullName evidence="10 13">Regulator of SigE</fullName>
    </alternativeName>
    <alternativeName>
        <fullName evidence="12 13">Sigma-E anti-sigma factor RseA</fullName>
    </alternativeName>
    <alternativeName>
        <fullName evidence="11 13">Sigma-E factor negative regulatory protein</fullName>
    </alternativeName>
</protein>
<evidence type="ECO:0000256" key="3">
    <source>
        <dbReference type="ARBA" id="ARBA00022475"/>
    </source>
</evidence>
<dbReference type="Pfam" id="PF03872">
    <property type="entry name" value="RseA_N"/>
    <property type="match status" value="1"/>
</dbReference>
<evidence type="ECO:0000259" key="15">
    <source>
        <dbReference type="Pfam" id="PF03872"/>
    </source>
</evidence>
<evidence type="ECO:0000259" key="16">
    <source>
        <dbReference type="Pfam" id="PF03873"/>
    </source>
</evidence>
<feature type="domain" description="Anti sigma-E protein RseA N-terminal" evidence="15">
    <location>
        <begin position="10"/>
        <end position="101"/>
    </location>
</feature>
<dbReference type="PANTHER" id="PTHR38104:SF1">
    <property type="entry name" value="ANTI-SIGMA-E FACTOR RSEA"/>
    <property type="match status" value="1"/>
</dbReference>
<dbReference type="PANTHER" id="PTHR38104">
    <property type="match status" value="1"/>
</dbReference>
<evidence type="ECO:0000256" key="10">
    <source>
        <dbReference type="ARBA" id="ARBA00075703"/>
    </source>
</evidence>
<organism evidence="17 18">
    <name type="scientific">Vibrio aquimaris</name>
    <dbReference type="NCBI Taxonomy" id="2587862"/>
    <lineage>
        <taxon>Bacteria</taxon>
        <taxon>Pseudomonadati</taxon>
        <taxon>Pseudomonadota</taxon>
        <taxon>Gammaproteobacteria</taxon>
        <taxon>Vibrionales</taxon>
        <taxon>Vibrionaceae</taxon>
        <taxon>Vibrio</taxon>
    </lineage>
</organism>
<dbReference type="PIRSF" id="PIRSF016938">
    <property type="entry name" value="RseA"/>
    <property type="match status" value="1"/>
</dbReference>
<keyword evidence="5" id="KW-0812">Transmembrane</keyword>
<comment type="similarity">
    <text evidence="2 13">Belongs to the RseA family.</text>
</comment>
<evidence type="ECO:0000256" key="6">
    <source>
        <dbReference type="ARBA" id="ARBA00022968"/>
    </source>
</evidence>
<evidence type="ECO:0000256" key="7">
    <source>
        <dbReference type="ARBA" id="ARBA00022989"/>
    </source>
</evidence>
<keyword evidence="7" id="KW-1133">Transmembrane helix</keyword>
<dbReference type="GO" id="GO:0005886">
    <property type="term" value="C:plasma membrane"/>
    <property type="evidence" value="ECO:0007669"/>
    <property type="project" value="UniProtKB-SubCell"/>
</dbReference>
<evidence type="ECO:0000256" key="13">
    <source>
        <dbReference type="PIRNR" id="PIRNR016938"/>
    </source>
</evidence>
<keyword evidence="18" id="KW-1185">Reference proteome</keyword>
<dbReference type="SUPFAM" id="SSF89069">
    <property type="entry name" value="N-terminal, cytoplasmic domain of anti-sigmaE factor RseA"/>
    <property type="match status" value="1"/>
</dbReference>
<evidence type="ECO:0000256" key="12">
    <source>
        <dbReference type="ARBA" id="ARBA00078749"/>
    </source>
</evidence>
<evidence type="ECO:0000256" key="11">
    <source>
        <dbReference type="ARBA" id="ARBA00078210"/>
    </source>
</evidence>
<dbReference type="Pfam" id="PF03873">
    <property type="entry name" value="RseA_C"/>
    <property type="match status" value="1"/>
</dbReference>
<dbReference type="FunFam" id="1.20.5.3960:FF:000001">
    <property type="entry name" value="Anti-sigma-E factor RseA"/>
    <property type="match status" value="1"/>
</dbReference>
<evidence type="ECO:0000256" key="9">
    <source>
        <dbReference type="ARBA" id="ARBA00069293"/>
    </source>
</evidence>
<reference evidence="17 18" key="1">
    <citation type="submission" date="2019-10" db="EMBL/GenBank/DDBJ databases">
        <title>Complete genome sequence of Vibrio sp. strain THAF100, isolated from non-filtered water from the water column of tank 6 of a marine aquarium containing stony-coral fragments. Water maintained at 26 degree C.</title>
        <authorList>
            <person name="Ruckert C."/>
            <person name="Franco A."/>
            <person name="Kalinowski J."/>
            <person name="Glaeser S."/>
        </authorList>
    </citation>
    <scope>NUCLEOTIDE SEQUENCE [LARGE SCALE GENOMIC DNA]</scope>
    <source>
        <strain evidence="17 18">THAF100</strain>
    </source>
</reference>
<dbReference type="Proteomes" id="UP000326936">
    <property type="component" value="Chromosome"/>
</dbReference>
<comment type="subunit">
    <text evidence="13">Interacts 1:1 with ECF RNA polymerase sigma-E (RpoE); this inhibits the interaction of sigma-E with the RNA polymerase catalytic core and leads to a decreased expression of sigma-E-regulated genes. Interacts with RseB.</text>
</comment>
<dbReference type="Gene3D" id="1.20.5.3960">
    <property type="match status" value="1"/>
</dbReference>
<dbReference type="CDD" id="cd16328">
    <property type="entry name" value="RseA_N"/>
    <property type="match status" value="1"/>
</dbReference>
<name>A0A5P9CGG5_9VIBR</name>
<dbReference type="InterPro" id="IPR005572">
    <property type="entry name" value="Anti-sigma_E_RseA_N"/>
</dbReference>
<feature type="domain" description="Anti sigma-E protein RseA C-terminal" evidence="16">
    <location>
        <begin position="145"/>
        <end position="199"/>
    </location>
</feature>
<evidence type="ECO:0000256" key="5">
    <source>
        <dbReference type="ARBA" id="ARBA00022692"/>
    </source>
</evidence>
<keyword evidence="4 13" id="KW-0997">Cell inner membrane</keyword>
<dbReference type="EMBL" id="CP045350">
    <property type="protein sequence ID" value="QFT25286.1"/>
    <property type="molecule type" value="Genomic_DNA"/>
</dbReference>
<evidence type="ECO:0000256" key="8">
    <source>
        <dbReference type="ARBA" id="ARBA00023136"/>
    </source>
</evidence>
<dbReference type="InterPro" id="IPR026279">
    <property type="entry name" value="RseA"/>
</dbReference>
<proteinExistence type="inferred from homology"/>
<sequence precursor="true">MPKRLMVKRMADKEKISALMDGELVDKALISELEQDQLSQETWNNYHLIGDVMRGESPQTMEWDIADSVALALEKEPAHSRASVKGVTEVHSPIEQPNPVKARLKLPAWLNQFGQVAVAACVSLAVILGVQQYGGSEPGQADLEQLPVLQTIPFSGSAEPVSLTRSSVEHPAASNTSNVQEQRRRINAMLQDYELQLRLNSDVTEHNDNPETVVE</sequence>
<evidence type="ECO:0000256" key="1">
    <source>
        <dbReference type="ARBA" id="ARBA00004249"/>
    </source>
</evidence>
<feature type="region of interest" description="Disordered" evidence="14">
    <location>
        <begin position="160"/>
        <end position="181"/>
    </location>
</feature>
<gene>
    <name evidence="17" type="primary">rseA</name>
    <name evidence="17" type="ORF">FIV01_02355</name>
</gene>
<dbReference type="InterPro" id="IPR052383">
    <property type="entry name" value="Anti-sigma-E_RseA-like"/>
</dbReference>
<comment type="function">
    <text evidence="13">An anti-sigma factor for extracytoplasmic function (ECF) sigma factor sigma-E (RpoE). ECF sigma factors are held in an inactive form by an anti-sigma factor until released by regulated intramembrane proteolysis (RIP). RIP occurs when an extracytoplasmic signal triggers a concerted proteolytic cascade to transmit information and elicit cellular responses. The membrane-spanning regulatory substrate protein is first cut periplasmically (site-1 protease, S1P, DegS), then within the membrane itself (site-2 protease, S2P, RseP), while cytoplasmic proteases finish degrading the anti-sigma factor, liberating sigma-E.</text>
</comment>